<accession>A0A2C9VJD7</accession>
<organism evidence="1">
    <name type="scientific">Manihot esculenta</name>
    <name type="common">Cassava</name>
    <name type="synonym">Jatropha manihot</name>
    <dbReference type="NCBI Taxonomy" id="3983"/>
    <lineage>
        <taxon>Eukaryota</taxon>
        <taxon>Viridiplantae</taxon>
        <taxon>Streptophyta</taxon>
        <taxon>Embryophyta</taxon>
        <taxon>Tracheophyta</taxon>
        <taxon>Spermatophyta</taxon>
        <taxon>Magnoliopsida</taxon>
        <taxon>eudicotyledons</taxon>
        <taxon>Gunneridae</taxon>
        <taxon>Pentapetalae</taxon>
        <taxon>rosids</taxon>
        <taxon>fabids</taxon>
        <taxon>Malpighiales</taxon>
        <taxon>Euphorbiaceae</taxon>
        <taxon>Crotonoideae</taxon>
        <taxon>Manihoteae</taxon>
        <taxon>Manihot</taxon>
    </lineage>
</organism>
<proteinExistence type="predicted"/>
<sequence length="52" mass="6160">MLLCIYLSSDMAFATFKFASVRYVKRMQLLALEICIFVVHIEAQWSMEWVQV</sequence>
<evidence type="ECO:0000313" key="1">
    <source>
        <dbReference type="EMBL" id="OAY45602.1"/>
    </source>
</evidence>
<protein>
    <submittedName>
        <fullName evidence="1">Uncharacterized protein</fullName>
    </submittedName>
</protein>
<name>A0A2C9VJD7_MANES</name>
<dbReference type="AlphaFoldDB" id="A0A2C9VJD7"/>
<gene>
    <name evidence="1" type="ORF">MANES_07G075400</name>
</gene>
<reference evidence="1" key="1">
    <citation type="submission" date="2016-02" db="EMBL/GenBank/DDBJ databases">
        <title>WGS assembly of Manihot esculenta.</title>
        <authorList>
            <person name="Bredeson J.V."/>
            <person name="Prochnik S.E."/>
            <person name="Lyons J.B."/>
            <person name="Schmutz J."/>
            <person name="Grimwood J."/>
            <person name="Vrebalov J."/>
            <person name="Bart R.S."/>
            <person name="Amuge T."/>
            <person name="Ferguson M.E."/>
            <person name="Green R."/>
            <person name="Putnam N."/>
            <person name="Stites J."/>
            <person name="Rounsley S."/>
            <person name="Rokhsar D.S."/>
        </authorList>
    </citation>
    <scope>NUCLEOTIDE SEQUENCE [LARGE SCALE GENOMIC DNA]</scope>
    <source>
        <tissue evidence="1">Leaf</tissue>
    </source>
</reference>
<dbReference type="EMBL" id="CM004393">
    <property type="protein sequence ID" value="OAY45602.1"/>
    <property type="molecule type" value="Genomic_DNA"/>
</dbReference>